<feature type="transmembrane region" description="Helical" evidence="2">
    <location>
        <begin position="158"/>
        <end position="176"/>
    </location>
</feature>
<evidence type="ECO:0000313" key="4">
    <source>
        <dbReference type="EMBL" id="SEI86983.1"/>
    </source>
</evidence>
<organism evidence="4 5">
    <name type="scientific">Alkalibacterium gilvum</name>
    <dbReference type="NCBI Taxonomy" id="1130080"/>
    <lineage>
        <taxon>Bacteria</taxon>
        <taxon>Bacillati</taxon>
        <taxon>Bacillota</taxon>
        <taxon>Bacilli</taxon>
        <taxon>Lactobacillales</taxon>
        <taxon>Carnobacteriaceae</taxon>
        <taxon>Alkalibacterium</taxon>
    </lineage>
</organism>
<dbReference type="Proteomes" id="UP000198564">
    <property type="component" value="Unassembled WGS sequence"/>
</dbReference>
<gene>
    <name evidence="4" type="ORF">SAMN04488113_12721</name>
</gene>
<feature type="transmembrane region" description="Helical" evidence="2">
    <location>
        <begin position="131"/>
        <end position="152"/>
    </location>
</feature>
<keyword evidence="2" id="KW-1133">Transmembrane helix</keyword>
<dbReference type="RefSeq" id="WP_091635427.1">
    <property type="nucleotide sequence ID" value="NZ_FNYW01000027.1"/>
</dbReference>
<evidence type="ECO:0000313" key="5">
    <source>
        <dbReference type="Proteomes" id="UP000198564"/>
    </source>
</evidence>
<dbReference type="InterPro" id="IPR048428">
    <property type="entry name" value="YobI-NTPase"/>
</dbReference>
<feature type="domain" description="YobI-like P-loop NTPase" evidence="3">
    <location>
        <begin position="23"/>
        <end position="391"/>
    </location>
</feature>
<dbReference type="OrthoDB" id="1701659at2"/>
<dbReference type="STRING" id="1130080.SAMN04488113_12721"/>
<evidence type="ECO:0000256" key="1">
    <source>
        <dbReference type="SAM" id="Coils"/>
    </source>
</evidence>
<keyword evidence="5" id="KW-1185">Reference proteome</keyword>
<protein>
    <recommendedName>
        <fullName evidence="3">YobI-like P-loop NTPase domain-containing protein</fullName>
    </recommendedName>
</protein>
<keyword evidence="2" id="KW-0472">Membrane</keyword>
<keyword evidence="1" id="KW-0175">Coiled coil</keyword>
<accession>A0A1H6U3V0</accession>
<feature type="coiled-coil region" evidence="1">
    <location>
        <begin position="398"/>
        <end position="425"/>
    </location>
</feature>
<sequence length="1254" mass="149263">MANKAVTFKALTPEKHIDNLDYYEEALDFALADEETINIAITGIYGSGKTSVLESYKNKETSSKTFEKSDYLHISLADFEQSNADKDNGKHDISDKVLEGKILNQLLHQVNTKKIPQSIFRLKRNISKWRVLLSTAFIILFIINLFLVWRFPGENLKTVFLIIFFAQLSCIIYFLVRLQLNKRIFKRLSIRSKNIESDIEIFEDSDSSYFDKYLDDVIYLFYNSGAKVIVFEDLDRFDNNLIFAKLKEINTLVNNRKNKNEKIKFIYMIKDDMFLSKDRTKFFDFILPIIPFINPSNSYDELRSLLEQQSDLNDSEKVTLFELFDSKFLLKLSIYIDDMRLLKNIVNEFLIYHGRLNQITLNVNKLLAFIVYKNIFPNDFAKIQINRGFVYHLFNNKEAYIEHEKNRLTEEIKELNLRIEASTKEHLKSKHEIYALFFDGIKNYFNIEVNGKQENQFTNRSEFIKEIINADYKVQGKGYYNRIDNIDLSENFKRIESQSEFNQRLKAIEDKNNIEELREVTQRKIDEKKKLFDMKLHMIISRKDIETAEKQHFAKTELNETSTFQEIKRSPYFDLLVFLITGGYIDEDYHSYITYFHEKSLTVSDKEFLRTVYDSHNSEGFRYETKLNRIIEIYNRLDTSDFMKKEVLNFDLFNYILTNKSLAHRSENMRNLFTQIYQTNNIGFFMELYNQLEKKARFEILNQLNGYAPSLFEKIIRDENIVEKDKCEVVADALSIYTQNQLAVLENKQETLKIFVQDSNILLYQQIKYTQRFMDNINYLRIKFTKVEFERLDSKLRNYVYEKDLYAINLENISSVLKYFYGHKNSQDITHQNYTLVSKENNSFLKEYIEKNINSYIEKYLMFSEGIILDEPNAVYTIINNNDDIDDNNKIKYINILDQKKILLNKLETTNYYTQLIEGRNLAVNAENILLYFQFSEDKWTSELVDFVNLNQKDFEFVWPDNSDRFDEDFKKTFFKATVGEDNLDNVVYQIILSELKLTYPNGFTLNNLSDKKMNILIEINIIKFSKENLTALRKDHPFSVINFASKYLSDYLQLMEETDYYRYEELLEALDFYKDSTTDIQKSIIDVIFEPISIVKKSLNPYVLNYILENKIDITDLPYIIQYYNSYKKITKKVIIQVVANNVDNVITNKIDLTKTILNKLLVNREIDIEDRQLLFSRNIQEIERKELKDNFEFLELESFIEVVNEHRRNVPFIINETNQNILRYLKVRNLISSYKKEGNYYNVNSKQERNLI</sequence>
<evidence type="ECO:0000259" key="3">
    <source>
        <dbReference type="Pfam" id="PF20693"/>
    </source>
</evidence>
<dbReference type="Pfam" id="PF20693">
    <property type="entry name" value="YobI-ATPase"/>
    <property type="match status" value="1"/>
</dbReference>
<keyword evidence="2" id="KW-0812">Transmembrane</keyword>
<evidence type="ECO:0000256" key="2">
    <source>
        <dbReference type="SAM" id="Phobius"/>
    </source>
</evidence>
<proteinExistence type="predicted"/>
<dbReference type="AlphaFoldDB" id="A0A1H6U3V0"/>
<name>A0A1H6U3V0_9LACT</name>
<reference evidence="5" key="1">
    <citation type="submission" date="2016-10" db="EMBL/GenBank/DDBJ databases">
        <authorList>
            <person name="Varghese N."/>
            <person name="Submissions S."/>
        </authorList>
    </citation>
    <scope>NUCLEOTIDE SEQUENCE [LARGE SCALE GENOMIC DNA]</scope>
    <source>
        <strain evidence="5">DSM 25751</strain>
    </source>
</reference>
<dbReference type="EMBL" id="FNYW01000027">
    <property type="protein sequence ID" value="SEI86983.1"/>
    <property type="molecule type" value="Genomic_DNA"/>
</dbReference>